<dbReference type="EC" id="3.2.1.26" evidence="3 8"/>
<comment type="pathway">
    <text evidence="1 9">Glycan biosynthesis; sucrose metabolism.</text>
</comment>
<dbReference type="InterPro" id="IPR018053">
    <property type="entry name" value="Glyco_hydro_32_AS"/>
</dbReference>
<dbReference type="InterPro" id="IPR006232">
    <property type="entry name" value="Suc6P_hydrolase"/>
</dbReference>
<dbReference type="InterPro" id="IPR051214">
    <property type="entry name" value="GH32_Enzymes"/>
</dbReference>
<reference evidence="13" key="1">
    <citation type="journal article" date="2019" name="Int. J. Syst. Evol. Microbiol.">
        <title>The Global Catalogue of Microorganisms (GCM) 10K type strain sequencing project: providing services to taxonomists for standard genome sequencing and annotation.</title>
        <authorList>
            <consortium name="The Broad Institute Genomics Platform"/>
            <consortium name="The Broad Institute Genome Sequencing Center for Infectious Disease"/>
            <person name="Wu L."/>
            <person name="Ma J."/>
        </authorList>
    </citation>
    <scope>NUCLEOTIDE SEQUENCE [LARGE SCALE GENOMIC DNA]</scope>
    <source>
        <strain evidence="13">KCTC 42143</strain>
    </source>
</reference>
<keyword evidence="6 8" id="KW-0326">Glycosidase</keyword>
<dbReference type="Pfam" id="PF00251">
    <property type="entry name" value="Glyco_hydro_32N"/>
    <property type="match status" value="1"/>
</dbReference>
<keyword evidence="9" id="KW-0963">Cytoplasm</keyword>
<dbReference type="PROSITE" id="PS00609">
    <property type="entry name" value="GLYCOSYL_HYDROL_F32"/>
    <property type="match status" value="1"/>
</dbReference>
<dbReference type="SUPFAM" id="SSF75005">
    <property type="entry name" value="Arabinanase/levansucrase/invertase"/>
    <property type="match status" value="1"/>
</dbReference>
<feature type="domain" description="Glycosyl hydrolase family 32 C-terminal" evidence="11">
    <location>
        <begin position="338"/>
        <end position="444"/>
    </location>
</feature>
<gene>
    <name evidence="12" type="ORF">ACFSBK_02935</name>
</gene>
<evidence type="ECO:0000256" key="8">
    <source>
        <dbReference type="RuleBase" id="RU362110"/>
    </source>
</evidence>
<evidence type="ECO:0000256" key="4">
    <source>
        <dbReference type="ARBA" id="ARBA00019623"/>
    </source>
</evidence>
<evidence type="ECO:0000313" key="12">
    <source>
        <dbReference type="EMBL" id="MFD1798816.1"/>
    </source>
</evidence>
<dbReference type="EMBL" id="JBHUFF010000008">
    <property type="protein sequence ID" value="MFD1798816.1"/>
    <property type="molecule type" value="Genomic_DNA"/>
</dbReference>
<dbReference type="SUPFAM" id="SSF49899">
    <property type="entry name" value="Concanavalin A-like lectins/glucanases"/>
    <property type="match status" value="1"/>
</dbReference>
<evidence type="ECO:0000256" key="5">
    <source>
        <dbReference type="ARBA" id="ARBA00022801"/>
    </source>
</evidence>
<feature type="domain" description="Glycosyl hydrolase family 32 N-terminal" evidence="10">
    <location>
        <begin position="15"/>
        <end position="319"/>
    </location>
</feature>
<keyword evidence="13" id="KW-1185">Reference proteome</keyword>
<dbReference type="Gene3D" id="2.60.120.560">
    <property type="entry name" value="Exo-inulinase, domain 1"/>
    <property type="match status" value="1"/>
</dbReference>
<comment type="catalytic activity">
    <reaction evidence="8">
        <text>Hydrolysis of terminal non-reducing beta-D-fructofuranoside residues in beta-D-fructofuranosides.</text>
        <dbReference type="EC" id="3.2.1.26"/>
    </reaction>
</comment>
<comment type="similarity">
    <text evidence="2 8">Belongs to the glycosyl hydrolase 32 family.</text>
</comment>
<dbReference type="InterPro" id="IPR013148">
    <property type="entry name" value="Glyco_hydro_32_N"/>
</dbReference>
<sequence>MTRTKNRGEYELGYHITPPKGLLNDPNGLIQFKGVYHVFYQWNQNDTTHNTKSWGHVASTDLIHWTEQPAALEPVDWFDKDGCYSGSAVSFENKLYLFYTGNVRNEANERESYQCLAVSEDGVHFEKKGPILKQPAGYTAHVRDPKVWQGKNNDWWMVLGAQKVDLTGDALVYHSKNLIDWTCTGSLLDDELDFGFMWECPDLVHFNQKSAFIFSPQGIMARGDEFNNIYQSGYLTGVFTEAGKFLTDEQPFKELDRGFEFYAPQTFQDDKGRQLLFGWMGVMEPAIEAAVPTIQDGWIHSLTIPRELIYADGQLNQRPAAELKQLRHGSPLVVEGKAEASLQLPTLQNEILVDWEKTAGSFKLQIRKDVDIEYDQHRNRVQVSRSNWLTGDRETRAVTLTKPLTQLHLFLESSSLELFVNQGEEVFSLRYFPEQEARTVDVDACETGKEPQITLYTLEN</sequence>
<evidence type="ECO:0000256" key="2">
    <source>
        <dbReference type="ARBA" id="ARBA00009902"/>
    </source>
</evidence>
<comment type="subcellular location">
    <subcellularLocation>
        <location evidence="9">Cytoplasm</location>
    </subcellularLocation>
</comment>
<evidence type="ECO:0000259" key="10">
    <source>
        <dbReference type="Pfam" id="PF00251"/>
    </source>
</evidence>
<dbReference type="InterPro" id="IPR013189">
    <property type="entry name" value="Glyco_hydro_32_C"/>
</dbReference>
<evidence type="ECO:0000259" key="11">
    <source>
        <dbReference type="Pfam" id="PF08244"/>
    </source>
</evidence>
<dbReference type="SMART" id="SM00640">
    <property type="entry name" value="Glyco_32"/>
    <property type="match status" value="1"/>
</dbReference>
<dbReference type="GO" id="GO:0016787">
    <property type="term" value="F:hydrolase activity"/>
    <property type="evidence" value="ECO:0007669"/>
    <property type="project" value="UniProtKB-KW"/>
</dbReference>
<proteinExistence type="inferred from homology"/>
<dbReference type="Gene3D" id="2.115.10.20">
    <property type="entry name" value="Glycosyl hydrolase domain, family 43"/>
    <property type="match status" value="1"/>
</dbReference>
<organism evidence="12 13">
    <name type="scientific">Carnobacterium antarcticum</name>
    <dbReference type="NCBI Taxonomy" id="2126436"/>
    <lineage>
        <taxon>Bacteria</taxon>
        <taxon>Bacillati</taxon>
        <taxon>Bacillota</taxon>
        <taxon>Bacilli</taxon>
        <taxon>Lactobacillales</taxon>
        <taxon>Carnobacteriaceae</taxon>
        <taxon>Carnobacterium</taxon>
    </lineage>
</organism>
<dbReference type="PANTHER" id="PTHR43101">
    <property type="entry name" value="BETA-FRUCTOSIDASE"/>
    <property type="match status" value="1"/>
</dbReference>
<dbReference type="InterPro" id="IPR023296">
    <property type="entry name" value="Glyco_hydro_beta-prop_sf"/>
</dbReference>
<evidence type="ECO:0000256" key="7">
    <source>
        <dbReference type="ARBA" id="ARBA00033367"/>
    </source>
</evidence>
<comment type="function">
    <text evidence="9">Enables the bacterium to metabolize sucrose as a sole carbon source.</text>
</comment>
<dbReference type="Pfam" id="PF08244">
    <property type="entry name" value="Glyco_hydro_32C"/>
    <property type="match status" value="1"/>
</dbReference>
<keyword evidence="9" id="KW-0119">Carbohydrate metabolism</keyword>
<evidence type="ECO:0000256" key="1">
    <source>
        <dbReference type="ARBA" id="ARBA00004914"/>
    </source>
</evidence>
<dbReference type="Proteomes" id="UP001597285">
    <property type="component" value="Unassembled WGS sequence"/>
</dbReference>
<comment type="caution">
    <text evidence="12">The sequence shown here is derived from an EMBL/GenBank/DDBJ whole genome shotgun (WGS) entry which is preliminary data.</text>
</comment>
<protein>
    <recommendedName>
        <fullName evidence="4 8">Sucrose-6-phosphate hydrolase</fullName>
        <ecNumber evidence="3 8">3.2.1.26</ecNumber>
    </recommendedName>
    <alternativeName>
        <fullName evidence="7 9">Invertase</fullName>
    </alternativeName>
</protein>
<dbReference type="CDD" id="cd18623">
    <property type="entry name" value="GH32_ScrB-like"/>
    <property type="match status" value="1"/>
</dbReference>
<dbReference type="InterPro" id="IPR001362">
    <property type="entry name" value="Glyco_hydro_32"/>
</dbReference>
<dbReference type="RefSeq" id="WP_058919218.1">
    <property type="nucleotide sequence ID" value="NZ_JBHSQC010000015.1"/>
</dbReference>
<dbReference type="PANTHER" id="PTHR43101:SF1">
    <property type="entry name" value="BETA-FRUCTOSIDASE"/>
    <property type="match status" value="1"/>
</dbReference>
<evidence type="ECO:0000256" key="6">
    <source>
        <dbReference type="ARBA" id="ARBA00023295"/>
    </source>
</evidence>
<dbReference type="NCBIfam" id="TIGR01322">
    <property type="entry name" value="scrB_fam"/>
    <property type="match status" value="1"/>
</dbReference>
<evidence type="ECO:0000256" key="3">
    <source>
        <dbReference type="ARBA" id="ARBA00012758"/>
    </source>
</evidence>
<keyword evidence="5 8" id="KW-0378">Hydrolase</keyword>
<evidence type="ECO:0000256" key="9">
    <source>
        <dbReference type="RuleBase" id="RU365015"/>
    </source>
</evidence>
<evidence type="ECO:0000313" key="13">
    <source>
        <dbReference type="Proteomes" id="UP001597285"/>
    </source>
</evidence>
<dbReference type="InterPro" id="IPR013320">
    <property type="entry name" value="ConA-like_dom_sf"/>
</dbReference>
<name>A0ABW4NKK9_9LACT</name>
<accession>A0ABW4NKK9</accession>